<organism evidence="1 2">
    <name type="scientific">Streptomyces smaragdinus</name>
    <dbReference type="NCBI Taxonomy" id="2585196"/>
    <lineage>
        <taxon>Bacteria</taxon>
        <taxon>Bacillati</taxon>
        <taxon>Actinomycetota</taxon>
        <taxon>Actinomycetes</taxon>
        <taxon>Kitasatosporales</taxon>
        <taxon>Streptomycetaceae</taxon>
        <taxon>Streptomyces</taxon>
    </lineage>
</organism>
<evidence type="ECO:0000313" key="2">
    <source>
        <dbReference type="Proteomes" id="UP000466345"/>
    </source>
</evidence>
<comment type="caution">
    <text evidence="1">The sequence shown here is derived from an EMBL/GenBank/DDBJ whole genome shotgun (WGS) entry which is preliminary data.</text>
</comment>
<protein>
    <submittedName>
        <fullName evidence="1">Uncharacterized protein</fullName>
    </submittedName>
</protein>
<name>A0A7K0CE01_9ACTN</name>
<gene>
    <name evidence="1" type="ORF">SRB5_17150</name>
</gene>
<proteinExistence type="predicted"/>
<reference evidence="1 2" key="1">
    <citation type="submission" date="2019-10" db="EMBL/GenBank/DDBJ databases">
        <title>Streptomyces smaragdinus sp. nov. and Streptomyces fabii sp. nov., isolated from the gut of fungus growing-termite Macrotermes natalensis.</title>
        <authorList>
            <person name="Schwitalla J."/>
            <person name="Benndorf R."/>
            <person name="Martin K."/>
            <person name="De Beer W."/>
            <person name="Kaster A.-K."/>
            <person name="Vollmers J."/>
            <person name="Poulsen M."/>
            <person name="Beemelmanns C."/>
        </authorList>
    </citation>
    <scope>NUCLEOTIDE SEQUENCE [LARGE SCALE GENOMIC DNA]</scope>
    <source>
        <strain evidence="1 2">RB5</strain>
    </source>
</reference>
<accession>A0A7K0CE01</accession>
<sequence length="224" mass="23706">MHVSEVAEWRARYRRCSLISAGPVEQFSPIRSMPSGSRAVSAAPISEPSSIVPVVSNASEQISGTSEPSASIARRAPRSADFVCSRSCVVSTISASAPPSNRPSAFCWKPSRITPYEMWPSVGSFVPGPIDPSTHRCRPSPAVHASAASRAIRAPAADSSWMRSAISYSPIAEKFAPKVFVSTQSTPAAKYSSCTERTMSGRVTFRTSLQPSSCSKSSSVGSCA</sequence>
<keyword evidence="2" id="KW-1185">Reference proteome</keyword>
<dbReference type="EMBL" id="WEGJ01000004">
    <property type="protein sequence ID" value="MQY11596.1"/>
    <property type="molecule type" value="Genomic_DNA"/>
</dbReference>
<dbReference type="Proteomes" id="UP000466345">
    <property type="component" value="Unassembled WGS sequence"/>
</dbReference>
<evidence type="ECO:0000313" key="1">
    <source>
        <dbReference type="EMBL" id="MQY11596.1"/>
    </source>
</evidence>
<dbReference type="AlphaFoldDB" id="A0A7K0CE01"/>